<evidence type="ECO:0000256" key="3">
    <source>
        <dbReference type="SAM" id="Phobius"/>
    </source>
</evidence>
<dbReference type="Gene3D" id="1.20.58.390">
    <property type="entry name" value="Neurotransmitter-gated ion-channel transmembrane domain"/>
    <property type="match status" value="1"/>
</dbReference>
<sequence length="120" mass="13353">KGYYTCVEVIFTLRRQVGFYMMGVYAPTLLIVVLSWLSFWINPDASAARVPLGIFSVLSLASECTTLAAELPKVSYVKALDVWLIVCLLFGFASLVEYAVVQVMLNNPKRIEAEKAKIAK</sequence>
<evidence type="ECO:0000313" key="6">
    <source>
        <dbReference type="Proteomes" id="UP000529728"/>
    </source>
</evidence>
<keyword evidence="6" id="KW-1185">Reference proteome</keyword>
<keyword evidence="1" id="KW-0406">Ion transport</keyword>
<dbReference type="GO" id="GO:0034707">
    <property type="term" value="C:chloride channel complex"/>
    <property type="evidence" value="ECO:0007669"/>
    <property type="project" value="UniProtKB-KW"/>
</dbReference>
<dbReference type="InterPro" id="IPR006028">
    <property type="entry name" value="GABAA/Glycine_rcpt"/>
</dbReference>
<feature type="transmembrane region" description="Helical" evidence="3">
    <location>
        <begin position="19"/>
        <end position="41"/>
    </location>
</feature>
<comment type="caution">
    <text evidence="5">The sequence shown here is derived from an EMBL/GenBank/DDBJ whole genome shotgun (WGS) entry which is preliminary data.</text>
</comment>
<keyword evidence="3" id="KW-1133">Transmembrane helix</keyword>
<dbReference type="InterPro" id="IPR006201">
    <property type="entry name" value="Neur_channel"/>
</dbReference>
<dbReference type="AlphaFoldDB" id="A0A7K4XV33"/>
<keyword evidence="1" id="KW-0813">Transport</keyword>
<keyword evidence="1" id="KW-0407">Ion channel</keyword>
<feature type="non-terminal residue" evidence="5">
    <location>
        <position position="120"/>
    </location>
</feature>
<dbReference type="PRINTS" id="PR00253">
    <property type="entry name" value="GABAARECEPTR"/>
</dbReference>
<name>A0A7K4XV33_REGSA</name>
<evidence type="ECO:0000259" key="4">
    <source>
        <dbReference type="Pfam" id="PF02932"/>
    </source>
</evidence>
<dbReference type="GO" id="GO:0004888">
    <property type="term" value="F:transmembrane signaling receptor activity"/>
    <property type="evidence" value="ECO:0007669"/>
    <property type="project" value="InterPro"/>
</dbReference>
<dbReference type="FunFam" id="1.20.58.390:FF:000070">
    <property type="entry name" value="Glycine receptor beta"/>
    <property type="match status" value="1"/>
</dbReference>
<proteinExistence type="predicted"/>
<keyword evidence="3" id="KW-0472">Membrane</keyword>
<accession>A0A7K4XV33</accession>
<organism evidence="5 6">
    <name type="scientific">Regulus satrapa</name>
    <name type="common">Golden-crowned kinglet</name>
    <dbReference type="NCBI Taxonomy" id="13245"/>
    <lineage>
        <taxon>Eukaryota</taxon>
        <taxon>Metazoa</taxon>
        <taxon>Chordata</taxon>
        <taxon>Craniata</taxon>
        <taxon>Vertebrata</taxon>
        <taxon>Euteleostomi</taxon>
        <taxon>Archelosauria</taxon>
        <taxon>Archosauria</taxon>
        <taxon>Dinosauria</taxon>
        <taxon>Saurischia</taxon>
        <taxon>Theropoda</taxon>
        <taxon>Coelurosauria</taxon>
        <taxon>Aves</taxon>
        <taxon>Neognathae</taxon>
        <taxon>Neoaves</taxon>
        <taxon>Telluraves</taxon>
        <taxon>Australaves</taxon>
        <taxon>Passeriformes</taxon>
        <taxon>Regulidae</taxon>
        <taxon>Regulus</taxon>
    </lineage>
</organism>
<evidence type="ECO:0000313" key="5">
    <source>
        <dbReference type="EMBL" id="NWR50837.1"/>
    </source>
</evidence>
<dbReference type="SUPFAM" id="SSF90112">
    <property type="entry name" value="Neurotransmitter-gated ion-channel transmembrane pore"/>
    <property type="match status" value="1"/>
</dbReference>
<dbReference type="Pfam" id="PF02932">
    <property type="entry name" value="Neur_chan_memb"/>
    <property type="match status" value="1"/>
</dbReference>
<dbReference type="EMBL" id="VWZN01017764">
    <property type="protein sequence ID" value="NWR50837.1"/>
    <property type="molecule type" value="Genomic_DNA"/>
</dbReference>
<dbReference type="GO" id="GO:0005254">
    <property type="term" value="F:chloride channel activity"/>
    <property type="evidence" value="ECO:0007669"/>
    <property type="project" value="UniProtKB-KW"/>
</dbReference>
<dbReference type="InterPro" id="IPR006029">
    <property type="entry name" value="Neurotrans-gated_channel_TM"/>
</dbReference>
<gene>
    <name evidence="5" type="primary">Glrb</name>
    <name evidence="5" type="ORF">REGSAT_R06887</name>
</gene>
<keyword evidence="2" id="KW-0868">Chloride</keyword>
<protein>
    <submittedName>
        <fullName evidence="5">GLRB protein</fullName>
    </submittedName>
</protein>
<evidence type="ECO:0000256" key="1">
    <source>
        <dbReference type="ARBA" id="ARBA00023173"/>
    </source>
</evidence>
<feature type="domain" description="Neurotransmitter-gated ion-channel transmembrane" evidence="4">
    <location>
        <begin position="24"/>
        <end position="109"/>
    </location>
</feature>
<evidence type="ECO:0000256" key="2">
    <source>
        <dbReference type="ARBA" id="ARBA00023214"/>
    </source>
</evidence>
<dbReference type="PANTHER" id="PTHR18945">
    <property type="entry name" value="NEUROTRANSMITTER GATED ION CHANNEL"/>
    <property type="match status" value="1"/>
</dbReference>
<dbReference type="InterPro" id="IPR038050">
    <property type="entry name" value="Neuro_actylchol_rec"/>
</dbReference>
<feature type="transmembrane region" description="Helical" evidence="3">
    <location>
        <begin position="82"/>
        <end position="101"/>
    </location>
</feature>
<dbReference type="OrthoDB" id="407674at2759"/>
<feature type="non-terminal residue" evidence="5">
    <location>
        <position position="1"/>
    </location>
</feature>
<dbReference type="InterPro" id="IPR036719">
    <property type="entry name" value="Neuro-gated_channel_TM_sf"/>
</dbReference>
<keyword evidence="1" id="KW-0869">Chloride channel</keyword>
<dbReference type="Proteomes" id="UP000529728">
    <property type="component" value="Unassembled WGS sequence"/>
</dbReference>
<reference evidence="5 6" key="1">
    <citation type="submission" date="2019-09" db="EMBL/GenBank/DDBJ databases">
        <title>Bird 10,000 Genomes (B10K) Project - Family phase.</title>
        <authorList>
            <person name="Zhang G."/>
        </authorList>
    </citation>
    <scope>NUCLEOTIDE SEQUENCE [LARGE SCALE GENOMIC DNA]</scope>
    <source>
        <strain evidence="5">B10K-DU-001-18</strain>
        <tissue evidence="5">Muscle</tissue>
    </source>
</reference>
<keyword evidence="3" id="KW-0812">Transmembrane</keyword>